<organism evidence="13 14">
    <name type="scientific">Xanthoceras sorbifolium</name>
    <dbReference type="NCBI Taxonomy" id="99658"/>
    <lineage>
        <taxon>Eukaryota</taxon>
        <taxon>Viridiplantae</taxon>
        <taxon>Streptophyta</taxon>
        <taxon>Embryophyta</taxon>
        <taxon>Tracheophyta</taxon>
        <taxon>Spermatophyta</taxon>
        <taxon>Magnoliopsida</taxon>
        <taxon>eudicotyledons</taxon>
        <taxon>Gunneridae</taxon>
        <taxon>Pentapetalae</taxon>
        <taxon>rosids</taxon>
        <taxon>malvids</taxon>
        <taxon>Sapindales</taxon>
        <taxon>Sapindaceae</taxon>
        <taxon>Xanthoceroideae</taxon>
        <taxon>Xanthoceras</taxon>
    </lineage>
</organism>
<comment type="subcellular location">
    <subcellularLocation>
        <location evidence="2">Mitochondrion outer membrane</location>
        <topology evidence="2">Single-pass membrane protein</topology>
    </subcellularLocation>
</comment>
<comment type="similarity">
    <text evidence="3">Belongs to the Tom20 family.</text>
</comment>
<protein>
    <recommendedName>
        <fullName evidence="15">Mitochondrial import receptor subunit TOM20</fullName>
    </recommendedName>
</protein>
<evidence type="ECO:0000256" key="8">
    <source>
        <dbReference type="ARBA" id="ARBA00022989"/>
    </source>
</evidence>
<evidence type="ECO:0000256" key="11">
    <source>
        <dbReference type="SAM" id="MobiDB-lite"/>
    </source>
</evidence>
<reference evidence="13 14" key="1">
    <citation type="submission" date="2021-02" db="EMBL/GenBank/DDBJ databases">
        <title>Plant Genome Project.</title>
        <authorList>
            <person name="Zhang R.-G."/>
        </authorList>
    </citation>
    <scope>NUCLEOTIDE SEQUENCE [LARGE SCALE GENOMIC DNA]</scope>
    <source>
        <tissue evidence="13">Leaves</tissue>
    </source>
</reference>
<keyword evidence="9" id="KW-0496">Mitochondrion</keyword>
<evidence type="ECO:0000256" key="1">
    <source>
        <dbReference type="ARBA" id="ARBA00003450"/>
    </source>
</evidence>
<evidence type="ECO:0000256" key="7">
    <source>
        <dbReference type="ARBA" id="ARBA00022927"/>
    </source>
</evidence>
<evidence type="ECO:0000256" key="2">
    <source>
        <dbReference type="ARBA" id="ARBA00004572"/>
    </source>
</evidence>
<comment type="function">
    <text evidence="1">Central component of the receptor complex responsible for the recognition and translocation of cytosolically synthesized mitochondrial preproteins. Together with TOM22 functions as the transit peptide receptor at the surface of the mitochondrion outer membrane and facilitates the movement of preproteins into the translocation pore.</text>
</comment>
<dbReference type="PANTHER" id="PTHR32409">
    <property type="entry name" value="MITOCHONDRIAL IMPORT RECEPTOR SUBUNIT TOM20-1-RELATED"/>
    <property type="match status" value="1"/>
</dbReference>
<comment type="caution">
    <text evidence="13">The sequence shown here is derived from an EMBL/GenBank/DDBJ whole genome shotgun (WGS) entry which is preliminary data.</text>
</comment>
<evidence type="ECO:0000256" key="9">
    <source>
        <dbReference type="ARBA" id="ARBA00023128"/>
    </source>
</evidence>
<evidence type="ECO:0008006" key="15">
    <source>
        <dbReference type="Google" id="ProtNLM"/>
    </source>
</evidence>
<evidence type="ECO:0000256" key="10">
    <source>
        <dbReference type="ARBA" id="ARBA00023136"/>
    </source>
</evidence>
<keyword evidence="7" id="KW-0653">Protein transport</keyword>
<dbReference type="Proteomes" id="UP000827721">
    <property type="component" value="Unassembled WGS sequence"/>
</dbReference>
<feature type="region of interest" description="Disordered" evidence="11">
    <location>
        <begin position="183"/>
        <end position="203"/>
    </location>
</feature>
<proteinExistence type="inferred from homology"/>
<dbReference type="Pfam" id="PF06552">
    <property type="entry name" value="TOM20_plant"/>
    <property type="match status" value="2"/>
</dbReference>
<keyword evidence="8 12" id="KW-1133">Transmembrane helix</keyword>
<evidence type="ECO:0000256" key="12">
    <source>
        <dbReference type="SAM" id="Phobius"/>
    </source>
</evidence>
<evidence type="ECO:0000256" key="5">
    <source>
        <dbReference type="ARBA" id="ARBA00022692"/>
    </source>
</evidence>
<keyword evidence="14" id="KW-1185">Reference proteome</keyword>
<dbReference type="Gene3D" id="1.25.40.10">
    <property type="entry name" value="Tetratricopeptide repeat domain"/>
    <property type="match status" value="1"/>
</dbReference>
<evidence type="ECO:0000256" key="6">
    <source>
        <dbReference type="ARBA" id="ARBA00022787"/>
    </source>
</evidence>
<dbReference type="SUPFAM" id="SSF48452">
    <property type="entry name" value="TPR-like"/>
    <property type="match status" value="1"/>
</dbReference>
<gene>
    <name evidence="13" type="ORF">JRO89_XS01G0218700</name>
</gene>
<keyword evidence="5 12" id="KW-0812">Transmembrane</keyword>
<dbReference type="InterPro" id="IPR010547">
    <property type="entry name" value="TOM20_imprt_rcpt"/>
</dbReference>
<dbReference type="PANTHER" id="PTHR32409:SF3">
    <property type="entry name" value="MITOCHONDRIAL IMPORT RECEPTOR SUBUNIT TOM20-1-RELATED"/>
    <property type="match status" value="1"/>
</dbReference>
<keyword evidence="4" id="KW-0813">Transport</keyword>
<dbReference type="InterPro" id="IPR011990">
    <property type="entry name" value="TPR-like_helical_dom_sf"/>
</dbReference>
<dbReference type="EMBL" id="JAFEMO010000001">
    <property type="protein sequence ID" value="KAH7577192.1"/>
    <property type="molecule type" value="Genomic_DNA"/>
</dbReference>
<name>A0ABQ8IKG6_9ROSI</name>
<keyword evidence="6" id="KW-1000">Mitochondrion outer membrane</keyword>
<evidence type="ECO:0000313" key="13">
    <source>
        <dbReference type="EMBL" id="KAH7577192.1"/>
    </source>
</evidence>
<sequence>MDMQSEFDRLLFFEHARKTAEATYAKNPLDADNLTRWGGALLELSQFQNVPDSKKMILDAIAKLEEALMVSPSKHDTLWCLGNAYTSHAFIMPELEEAKEYFNKAALYFQQAVDEEPSNELYQKSLEVAAKYISQPDFSDGAKMGIYAPVEASPCEMYRNLLFSTAITAPELHTEIHKQAAAQVAMGGGAGPSSTSSSTKSAKKKKSSDLKYDIFGWVILAVGIVAWVGFAKSHLPPPPPPQPR</sequence>
<evidence type="ECO:0000256" key="3">
    <source>
        <dbReference type="ARBA" id="ARBA00005792"/>
    </source>
</evidence>
<feature type="transmembrane region" description="Helical" evidence="12">
    <location>
        <begin position="210"/>
        <end position="230"/>
    </location>
</feature>
<accession>A0ABQ8IKG6</accession>
<evidence type="ECO:0000313" key="14">
    <source>
        <dbReference type="Proteomes" id="UP000827721"/>
    </source>
</evidence>
<evidence type="ECO:0000256" key="4">
    <source>
        <dbReference type="ARBA" id="ARBA00022448"/>
    </source>
</evidence>
<keyword evidence="10 12" id="KW-0472">Membrane</keyword>